<sequence>MFNQFLDQAIILDVTQKVTLDIRLAEEMSDFAVLQFMHTPLLELIVNRVERHTATIAIRALPFLTVSECQPAHLDASHRISVHSLLRTKGQGLRYYRQLAMAPKLCATALRNGLSLTLKVNDGVYICNDEHAKFEVVPLEQDVRVFEGPRALMMARELISRSYDYDKKPEMIAVHMSELDMVSRELTDYLASEAGKLHSGLRIESVRLESQITEKRQWLHREYSRAIERSHLSGGANEDWLPESPGAELSAKKRLRMLECYQLLAPKEVTELVQQMMEEDHL</sequence>
<evidence type="ECO:0000313" key="2">
    <source>
        <dbReference type="Proteomes" id="UP000613743"/>
    </source>
</evidence>
<proteinExistence type="predicted"/>
<evidence type="ECO:0000313" key="1">
    <source>
        <dbReference type="EMBL" id="GGI89236.1"/>
    </source>
</evidence>
<dbReference type="AlphaFoldDB" id="A0A917JX05"/>
<dbReference type="EMBL" id="BMPZ01000009">
    <property type="protein sequence ID" value="GGI89236.1"/>
    <property type="molecule type" value="Genomic_DNA"/>
</dbReference>
<keyword evidence="2" id="KW-1185">Reference proteome</keyword>
<accession>A0A917JX05</accession>
<gene>
    <name evidence="1" type="ORF">GCM10009332_28280</name>
</gene>
<dbReference type="Proteomes" id="UP000613743">
    <property type="component" value="Unassembled WGS sequence"/>
</dbReference>
<comment type="caution">
    <text evidence="1">The sequence shown here is derived from an EMBL/GenBank/DDBJ whole genome shotgun (WGS) entry which is preliminary data.</text>
</comment>
<organism evidence="1 2">
    <name type="scientific">Shewanella gelidii</name>
    <dbReference type="NCBI Taxonomy" id="1642821"/>
    <lineage>
        <taxon>Bacteria</taxon>
        <taxon>Pseudomonadati</taxon>
        <taxon>Pseudomonadota</taxon>
        <taxon>Gammaproteobacteria</taxon>
        <taxon>Alteromonadales</taxon>
        <taxon>Shewanellaceae</taxon>
        <taxon>Shewanella</taxon>
    </lineage>
</organism>
<dbReference type="RefSeq" id="WP_188922092.1">
    <property type="nucleotide sequence ID" value="NZ_BMPZ01000009.1"/>
</dbReference>
<reference evidence="1" key="2">
    <citation type="submission" date="2020-09" db="EMBL/GenBank/DDBJ databases">
        <authorList>
            <person name="Sun Q."/>
            <person name="Ohkuma M."/>
        </authorList>
    </citation>
    <scope>NUCLEOTIDE SEQUENCE</scope>
    <source>
        <strain evidence="1">JCM 30804</strain>
    </source>
</reference>
<reference evidence="1" key="1">
    <citation type="journal article" date="2014" name="Int. J. Syst. Evol. Microbiol.">
        <title>Complete genome sequence of Corynebacterium casei LMG S-19264T (=DSM 44701T), isolated from a smear-ripened cheese.</title>
        <authorList>
            <consortium name="US DOE Joint Genome Institute (JGI-PGF)"/>
            <person name="Walter F."/>
            <person name="Albersmeier A."/>
            <person name="Kalinowski J."/>
            <person name="Ruckert C."/>
        </authorList>
    </citation>
    <scope>NUCLEOTIDE SEQUENCE</scope>
    <source>
        <strain evidence="1">JCM 30804</strain>
    </source>
</reference>
<protein>
    <submittedName>
        <fullName evidence="1">Uncharacterized protein</fullName>
    </submittedName>
</protein>
<name>A0A917JX05_9GAMM</name>